<reference evidence="5" key="1">
    <citation type="submission" date="2009-08" db="EMBL/GenBank/DDBJ databases">
        <title>Annotation of Salpingoeca rosetta.</title>
        <authorList>
            <consortium name="The Broad Institute Genome Sequencing Platform"/>
            <person name="Russ C."/>
            <person name="Cuomo C."/>
            <person name="Burger G."/>
            <person name="Gray M.W."/>
            <person name="Holland P.W.H."/>
            <person name="King N."/>
            <person name="Lang F.B.F."/>
            <person name="Roger A.J."/>
            <person name="Ruiz-Trillo I."/>
            <person name="Young S.K."/>
            <person name="Zeng Q."/>
            <person name="Gargeya S."/>
            <person name="Alvarado L."/>
            <person name="Berlin A."/>
            <person name="Chapman S.B."/>
            <person name="Chen Z."/>
            <person name="Freedman E."/>
            <person name="Gellesch M."/>
            <person name="Goldberg J."/>
            <person name="Griggs A."/>
            <person name="Gujja S."/>
            <person name="Heilman E."/>
            <person name="Heiman D."/>
            <person name="Howarth C."/>
            <person name="Mehta T."/>
            <person name="Neiman D."/>
            <person name="Pearson M."/>
            <person name="Roberts A."/>
            <person name="Saif S."/>
            <person name="Shea T."/>
            <person name="Shenoy N."/>
            <person name="Sisk P."/>
            <person name="Stolte C."/>
            <person name="Sykes S."/>
            <person name="White J."/>
            <person name="Yandava C."/>
            <person name="Haas B."/>
            <person name="Nusbaum C."/>
            <person name="Birren B."/>
        </authorList>
    </citation>
    <scope>NUCLEOTIDE SEQUENCE [LARGE SCALE GENOMIC DNA]</scope>
    <source>
        <strain evidence="5">ATCC 50818</strain>
    </source>
</reference>
<accession>F2UL75</accession>
<feature type="region of interest" description="Disordered" evidence="2">
    <location>
        <begin position="477"/>
        <end position="498"/>
    </location>
</feature>
<feature type="domain" description="DUF4140" evidence="4">
    <location>
        <begin position="78"/>
        <end position="210"/>
    </location>
</feature>
<dbReference type="InterPro" id="IPR025554">
    <property type="entry name" value="DUF4140"/>
</dbReference>
<feature type="region of interest" description="Disordered" evidence="2">
    <location>
        <begin position="1"/>
        <end position="57"/>
    </location>
</feature>
<dbReference type="eggNOG" id="ENOG502QWQ0">
    <property type="taxonomic scope" value="Eukaryota"/>
</dbReference>
<organism evidence="6">
    <name type="scientific">Salpingoeca rosetta (strain ATCC 50818 / BSB-021)</name>
    <dbReference type="NCBI Taxonomy" id="946362"/>
    <lineage>
        <taxon>Eukaryota</taxon>
        <taxon>Choanoflagellata</taxon>
        <taxon>Craspedida</taxon>
        <taxon>Salpingoecidae</taxon>
        <taxon>Salpingoeca</taxon>
    </lineage>
</organism>
<dbReference type="EMBL" id="GL832980">
    <property type="protein sequence ID" value="EGD77874.1"/>
    <property type="molecule type" value="Genomic_DNA"/>
</dbReference>
<name>F2UL75_SALR5</name>
<evidence type="ECO:0000256" key="2">
    <source>
        <dbReference type="SAM" id="MobiDB-lite"/>
    </source>
</evidence>
<dbReference type="GeneID" id="16070491"/>
<dbReference type="Proteomes" id="UP000007799">
    <property type="component" value="Unassembled WGS sequence"/>
</dbReference>
<evidence type="ECO:0000313" key="5">
    <source>
        <dbReference type="EMBL" id="EGD77874.1"/>
    </source>
</evidence>
<dbReference type="InParanoid" id="F2UL75"/>
<protein>
    <recommendedName>
        <fullName evidence="7">DUF4139 domain-containing protein</fullName>
    </recommendedName>
</protein>
<feature type="coiled-coil region" evidence="1">
    <location>
        <begin position="182"/>
        <end position="209"/>
    </location>
</feature>
<dbReference type="InterPro" id="IPR037291">
    <property type="entry name" value="DUF4139"/>
</dbReference>
<keyword evidence="6" id="KW-1185">Reference proteome</keyword>
<dbReference type="NCBIfam" id="TIGR02231">
    <property type="entry name" value="mucoidy inhibitor MuiA family protein"/>
    <property type="match status" value="1"/>
</dbReference>
<dbReference type="OMA" id="NSAYPFL"/>
<dbReference type="Pfam" id="PF13598">
    <property type="entry name" value="DUF4139"/>
    <property type="match status" value="1"/>
</dbReference>
<dbReference type="RefSeq" id="XP_004989938.1">
    <property type="nucleotide sequence ID" value="XM_004989881.1"/>
</dbReference>
<dbReference type="PANTHER" id="PTHR31005">
    <property type="entry name" value="DUF4139 DOMAIN-CONTAINING PROTEIN"/>
    <property type="match status" value="1"/>
</dbReference>
<dbReference type="InterPro" id="IPR011935">
    <property type="entry name" value="CHP02231"/>
</dbReference>
<feature type="compositionally biased region" description="Acidic residues" evidence="2">
    <location>
        <begin position="27"/>
        <end position="37"/>
    </location>
</feature>
<keyword evidence="1" id="KW-0175">Coiled coil</keyword>
<evidence type="ECO:0000259" key="4">
    <source>
        <dbReference type="Pfam" id="PF13600"/>
    </source>
</evidence>
<evidence type="ECO:0000256" key="1">
    <source>
        <dbReference type="SAM" id="Coils"/>
    </source>
</evidence>
<feature type="region of interest" description="Disordered" evidence="2">
    <location>
        <begin position="325"/>
        <end position="362"/>
    </location>
</feature>
<sequence length="743" mass="81746">MPGKEARMADTSSKHRKRRVSDKSSDEDTDGEFEDENGATQINMDQQQQQQQEAGGDANVVELEHEVDLASGSKITHVTVFQDRAEVTREIPLSFGAPLTASDGTREKNVRHLFHLRGLSAKIGNEASIRVRGVGNFTIVSMASFHTPAQTKLSEEEERKLEEATGVVNTPKPLHSETQSEQAARQERITEAELKLEELQQQQQVLADSRHFMSSYAACVVSGKLAHADGSEAISQLMLPDSAFGVVDTWQERASALVTRTTTVKKDVLEAEAALKELKDERDRLQAEHDKAVAEWQRKHDEAKAVVDGLTTRPLAARRDATVVILPGDDGDDGDKHCLTMQEDDDDDDDEEEKEEEEEQQQPKLILSYVVSGAEWQPCYDLRANLATNDIELHYHGKVMQNTDEVWSNVHLTLSTAKPAVGGHPPTLKSVNVHEYRAPPRHSSVYRDTFSANYSLAEAESAAPSAVGGMASAMRRKVGGRRRSAAAPPSPAPVATASVSQASTSLATTFTIAGRTTVTNTNKSQRVTLAIINLKSRMRYYCVPRLSESAYLQAYCTNNSAYPFLPSDAVNVFVNSNLVTTTKLKLVVPGESFSAFLGVDSGVRVTYKPAPQTDAVVRGLFYGTTRKQEMKAACIIENLNPRPQVVVVADTLPTSQHNNIKVKLVQPSPDEVEEDDRQQVDDTMCGGGLTEAVSAATKGAPSVVRNKYTNNLIWTCYLESRKKEELNLEYVIEYPQSMSIEMS</sequence>
<dbReference type="AlphaFoldDB" id="F2UL75"/>
<dbReference type="Pfam" id="PF13600">
    <property type="entry name" value="DUF4140"/>
    <property type="match status" value="1"/>
</dbReference>
<evidence type="ECO:0000259" key="3">
    <source>
        <dbReference type="Pfam" id="PF13598"/>
    </source>
</evidence>
<dbReference type="OrthoDB" id="10068793at2759"/>
<dbReference type="PANTHER" id="PTHR31005:SF8">
    <property type="entry name" value="DUF4139 DOMAIN-CONTAINING PROTEIN"/>
    <property type="match status" value="1"/>
</dbReference>
<feature type="compositionally biased region" description="Acidic residues" evidence="2">
    <location>
        <begin position="342"/>
        <end position="360"/>
    </location>
</feature>
<evidence type="ECO:0008006" key="7">
    <source>
        <dbReference type="Google" id="ProtNLM"/>
    </source>
</evidence>
<evidence type="ECO:0000313" key="6">
    <source>
        <dbReference type="Proteomes" id="UP000007799"/>
    </source>
</evidence>
<feature type="coiled-coil region" evidence="1">
    <location>
        <begin position="261"/>
        <end position="295"/>
    </location>
</feature>
<dbReference type="KEGG" id="sre:PTSG_09508"/>
<proteinExistence type="predicted"/>
<feature type="domain" description="DUF4139" evidence="3">
    <location>
        <begin position="367"/>
        <end position="736"/>
    </location>
</feature>
<gene>
    <name evidence="5" type="ORF">PTSG_09508</name>
</gene>